<evidence type="ECO:0000313" key="3">
    <source>
        <dbReference type="Proteomes" id="UP001051844"/>
    </source>
</evidence>
<evidence type="ECO:0000259" key="1">
    <source>
        <dbReference type="PROSITE" id="PS51186"/>
    </source>
</evidence>
<dbReference type="InterPro" id="IPR051908">
    <property type="entry name" value="Ribosomal_N-acetyltransferase"/>
</dbReference>
<gene>
    <name evidence="2" type="ORF">ScoT_22340</name>
</gene>
<dbReference type="EMBL" id="BNDZ01000005">
    <property type="protein sequence ID" value="GHI46060.1"/>
    <property type="molecule type" value="Genomic_DNA"/>
</dbReference>
<dbReference type="AlphaFoldDB" id="A0AA37BWH9"/>
<dbReference type="PROSITE" id="PS51186">
    <property type="entry name" value="GNAT"/>
    <property type="match status" value="1"/>
</dbReference>
<dbReference type="GO" id="GO:0008999">
    <property type="term" value="F:protein-N-terminal-alanine acetyltransferase activity"/>
    <property type="evidence" value="ECO:0007669"/>
    <property type="project" value="TreeGrafter"/>
</dbReference>
<organism evidence="2 3">
    <name type="scientific">Streptomyces albidoflavus</name>
    <dbReference type="NCBI Taxonomy" id="1886"/>
    <lineage>
        <taxon>Bacteria</taxon>
        <taxon>Bacillati</taxon>
        <taxon>Actinomycetota</taxon>
        <taxon>Actinomycetes</taxon>
        <taxon>Kitasatosporales</taxon>
        <taxon>Streptomycetaceae</taxon>
        <taxon>Streptomyces</taxon>
        <taxon>Streptomyces albidoflavus group</taxon>
    </lineage>
</organism>
<dbReference type="InterPro" id="IPR000182">
    <property type="entry name" value="GNAT_dom"/>
</dbReference>
<dbReference type="GO" id="GO:1990189">
    <property type="term" value="F:protein N-terminal-serine acetyltransferase activity"/>
    <property type="evidence" value="ECO:0007669"/>
    <property type="project" value="TreeGrafter"/>
</dbReference>
<reference evidence="2" key="1">
    <citation type="submission" date="2022-09" db="EMBL/GenBank/DDBJ databases">
        <title>Whole genome shotgun sequence of Streptomyces albidoflavus NBRC 12854.</title>
        <authorList>
            <person name="Komaki H."/>
            <person name="Tamura T."/>
        </authorList>
    </citation>
    <scope>NUCLEOTIDE SEQUENCE</scope>
    <source>
        <strain evidence="2">NBRC 12854</strain>
    </source>
</reference>
<dbReference type="PANTHER" id="PTHR43441:SF10">
    <property type="entry name" value="ACETYLTRANSFERASE"/>
    <property type="match status" value="1"/>
</dbReference>
<protein>
    <submittedName>
        <fullName evidence="2">Acetyltransferase</fullName>
    </submittedName>
</protein>
<feature type="domain" description="N-acetyltransferase" evidence="1">
    <location>
        <begin position="31"/>
        <end position="195"/>
    </location>
</feature>
<comment type="caution">
    <text evidence="2">The sequence shown here is derived from an EMBL/GenBank/DDBJ whole genome shotgun (WGS) entry which is preliminary data.</text>
</comment>
<proteinExistence type="predicted"/>
<accession>A0AA37BWH9</accession>
<evidence type="ECO:0000313" key="2">
    <source>
        <dbReference type="EMBL" id="GHI46060.1"/>
    </source>
</evidence>
<name>A0AA37BWH9_9ACTN</name>
<sequence length="223" mass="24339">MPGRPPHFWRRKARHLHNHAMEPITLTTARLTLRALATADVDAVYRACQDGAIQRWTTVPSPYRRADAEYFVNKVCPEGWRQGTEFTFGAVDTAGNGALVAAISLSVRATRTAELGFWTAAEYRGRGLMTEAVEAVTRWGFTRIPLDRIFWRAEVGNAASRATALRAGFVPEGTERAGILNNGVRRDCWVAALLPTDVGLPSTDAYVPARPPAARPTPAPGTA</sequence>
<dbReference type="PANTHER" id="PTHR43441">
    <property type="entry name" value="RIBOSOMAL-PROTEIN-SERINE ACETYLTRANSFERASE"/>
    <property type="match status" value="1"/>
</dbReference>
<dbReference type="GO" id="GO:0005737">
    <property type="term" value="C:cytoplasm"/>
    <property type="evidence" value="ECO:0007669"/>
    <property type="project" value="TreeGrafter"/>
</dbReference>
<dbReference type="Gene3D" id="3.40.630.30">
    <property type="match status" value="1"/>
</dbReference>
<dbReference type="InterPro" id="IPR016181">
    <property type="entry name" value="Acyl_CoA_acyltransferase"/>
</dbReference>
<dbReference type="SUPFAM" id="SSF55729">
    <property type="entry name" value="Acyl-CoA N-acyltransferases (Nat)"/>
    <property type="match status" value="1"/>
</dbReference>
<dbReference type="Pfam" id="PF13302">
    <property type="entry name" value="Acetyltransf_3"/>
    <property type="match status" value="1"/>
</dbReference>
<dbReference type="Proteomes" id="UP001051844">
    <property type="component" value="Unassembled WGS sequence"/>
</dbReference>